<protein>
    <submittedName>
        <fullName evidence="2">Metal dependent phosphohydrolase</fullName>
    </submittedName>
</protein>
<reference evidence="2 3" key="1">
    <citation type="journal article" date="2015" name="Nature">
        <title>rRNA introns, odd ribosomes, and small enigmatic genomes across a large radiation of phyla.</title>
        <authorList>
            <person name="Brown C.T."/>
            <person name="Hug L.A."/>
            <person name="Thomas B.C."/>
            <person name="Sharon I."/>
            <person name="Castelle C.J."/>
            <person name="Singh A."/>
            <person name="Wilkins M.J."/>
            <person name="Williams K.H."/>
            <person name="Banfield J.F."/>
        </authorList>
    </citation>
    <scope>NUCLEOTIDE SEQUENCE [LARGE SCALE GENOMIC DNA]</scope>
</reference>
<evidence type="ECO:0000313" key="3">
    <source>
        <dbReference type="Proteomes" id="UP000034487"/>
    </source>
</evidence>
<evidence type="ECO:0000259" key="1">
    <source>
        <dbReference type="Pfam" id="PF01966"/>
    </source>
</evidence>
<dbReference type="AlphaFoldDB" id="A0A0G1QGG3"/>
<dbReference type="EMBL" id="LCMV01000011">
    <property type="protein sequence ID" value="KKU44079.1"/>
    <property type="molecule type" value="Genomic_DNA"/>
</dbReference>
<organism evidence="2 3">
    <name type="scientific">Berkelbacteria bacterium GW2011_GWA2_46_7</name>
    <dbReference type="NCBI Taxonomy" id="1618335"/>
    <lineage>
        <taxon>Bacteria</taxon>
        <taxon>Candidatus Berkelbacteria</taxon>
    </lineage>
</organism>
<comment type="caution">
    <text evidence="2">The sequence shown here is derived from an EMBL/GenBank/DDBJ whole genome shotgun (WGS) entry which is preliminary data.</text>
</comment>
<evidence type="ECO:0000313" key="2">
    <source>
        <dbReference type="EMBL" id="KKU44079.1"/>
    </source>
</evidence>
<name>A0A0G1QGG3_9BACT</name>
<dbReference type="NCBIfam" id="TIGR00277">
    <property type="entry name" value="HDIG"/>
    <property type="match status" value="1"/>
</dbReference>
<dbReference type="CDD" id="cd00077">
    <property type="entry name" value="HDc"/>
    <property type="match status" value="1"/>
</dbReference>
<dbReference type="GO" id="GO:0016787">
    <property type="term" value="F:hydrolase activity"/>
    <property type="evidence" value="ECO:0007669"/>
    <property type="project" value="UniProtKB-KW"/>
</dbReference>
<keyword evidence="2" id="KW-0378">Hydrolase</keyword>
<proteinExistence type="predicted"/>
<accession>A0A0G1QGG3</accession>
<sequence length="188" mass="21017">MITREEAYKLLTDHVENKNLVRHCLAVEASMKALASYFSANEEAWGIAGLLHDADWEVTKDTPEQHTLVLAEWLEDWDLGDEGIKEAILAHNHFHNGHEPPQTQFEWALYCADELTGLIVACALVQPNKNIGTVTADSVMRKFPESAFAAGVDRSKIQNCEAELNLDLESFIEIVLKAMQEIAEDLGL</sequence>
<dbReference type="InterPro" id="IPR003607">
    <property type="entry name" value="HD/PDEase_dom"/>
</dbReference>
<dbReference type="InterPro" id="IPR006674">
    <property type="entry name" value="HD_domain"/>
</dbReference>
<dbReference type="PANTHER" id="PTHR38659">
    <property type="entry name" value="METAL-DEPENDENT PHOSPHOHYDROLASE"/>
    <property type="match status" value="1"/>
</dbReference>
<dbReference type="Pfam" id="PF01966">
    <property type="entry name" value="HD"/>
    <property type="match status" value="1"/>
</dbReference>
<dbReference type="Gene3D" id="1.10.3210.10">
    <property type="entry name" value="Hypothetical protein af1432"/>
    <property type="match status" value="1"/>
</dbReference>
<dbReference type="InterPro" id="IPR006675">
    <property type="entry name" value="HDIG_dom"/>
</dbReference>
<feature type="domain" description="HD" evidence="1">
    <location>
        <begin position="22"/>
        <end position="115"/>
    </location>
</feature>
<dbReference type="SUPFAM" id="SSF109604">
    <property type="entry name" value="HD-domain/PDEase-like"/>
    <property type="match status" value="1"/>
</dbReference>
<gene>
    <name evidence="2" type="ORF">UX60_C0011G0009</name>
</gene>
<dbReference type="PANTHER" id="PTHR38659:SF1">
    <property type="entry name" value="METAL DEPENDENT PHOSPHOHYDROLASE"/>
    <property type="match status" value="1"/>
</dbReference>
<dbReference type="Proteomes" id="UP000034487">
    <property type="component" value="Unassembled WGS sequence"/>
</dbReference>